<reference evidence="1" key="1">
    <citation type="submission" date="2023-07" db="EMBL/GenBank/DDBJ databases">
        <title>Black Yeasts Isolated from many extreme environments.</title>
        <authorList>
            <person name="Coleine C."/>
            <person name="Stajich J.E."/>
            <person name="Selbmann L."/>
        </authorList>
    </citation>
    <scope>NUCLEOTIDE SEQUENCE</scope>
    <source>
        <strain evidence="1">CCFEE 5714</strain>
    </source>
</reference>
<evidence type="ECO:0000313" key="2">
    <source>
        <dbReference type="Proteomes" id="UP001281147"/>
    </source>
</evidence>
<proteinExistence type="predicted"/>
<gene>
    <name evidence="1" type="primary">TOF1_2</name>
    <name evidence="1" type="ORF">LTR37_019043</name>
</gene>
<accession>A0ACC3MGE9</accession>
<dbReference type="EMBL" id="JAUTXU010000283">
    <property type="protein sequence ID" value="KAK3690641.1"/>
    <property type="molecule type" value="Genomic_DNA"/>
</dbReference>
<protein>
    <submittedName>
        <fullName evidence="1">Topoisomerase 1-associated factor 1</fullName>
    </submittedName>
</protein>
<keyword evidence="2" id="KW-1185">Reference proteome</keyword>
<comment type="caution">
    <text evidence="1">The sequence shown here is derived from an EMBL/GenBank/DDBJ whole genome shotgun (WGS) entry which is preliminary data.</text>
</comment>
<evidence type="ECO:0000313" key="1">
    <source>
        <dbReference type="EMBL" id="KAK3690641.1"/>
    </source>
</evidence>
<organism evidence="1 2">
    <name type="scientific">Vermiconidia calcicola</name>
    <dbReference type="NCBI Taxonomy" id="1690605"/>
    <lineage>
        <taxon>Eukaryota</taxon>
        <taxon>Fungi</taxon>
        <taxon>Dikarya</taxon>
        <taxon>Ascomycota</taxon>
        <taxon>Pezizomycotina</taxon>
        <taxon>Dothideomycetes</taxon>
        <taxon>Dothideomycetidae</taxon>
        <taxon>Mycosphaerellales</taxon>
        <taxon>Extremaceae</taxon>
        <taxon>Vermiconidia</taxon>
    </lineage>
</organism>
<sequence>MEVFEKSQTVDPEVRAYVYSLVNAVGGQSTLDDRYSIGDDALAVLNDLLRWLRLYDDKTNRYDVKRCLAEANLVKGDLLEILALWPEEAQDNRWKSKLALACLQIMVTLTWPMDVAEEKTTMNHVRHMPYLRLAQVGYKRGILHYEDAKILRTAVRIGLPSMAEARRERSRRDEGIIKLMLYFFRNLAMITQPQELPSQGDENEISRSATIEAFHEQDVFNLLLTVGSGANDELQEHDVIVLETLFHLLKGVDAKKLFMEKEQVANEEINELQSLMQKEKAMLNSYNKHAPTRHNRFGTMLWVKRDDERLSTVTGQNSITNASTTLMQMDATKKYNKPKYRGKLSTEFNETSDFGMRTDLTESARKHLRAFIEDFLDSSFNPLFASLRKAIERETDRIVPSNHKQFWFLISWFLTAEAARRDQKRAKSAGYADRPSQVNPEDNTFAYIAAVLDQETFVLLNRHMQRAFDDKSWQDLQANLLCFTQILLTVQSMAESADEEDLEIAENIQNRIFYEESTHDRIVAICRAYTHQGFAYLDAVTDCVHVFVRMLERYSKQNADLQIRSKRRARKKQKSKRQSQPSDHIQQDITAADDPEDAAEDEREAHLTASERKFDFARFSAKFLSQNCVNTFISLVHFYADLTPAQLKRCHRFFYRLAFKHELVVMLFRVDILMLFQRIIKGPNGLDTSVEGFNEWEMLVQQVFRRCIKWIERQGRQEGEGWKEAAVVEMLFSKIPNTLFYLQNGFERVVGKRAPRPPAELEIRAGVMEEGKRVGVAVSVMLELGKVEGLEWVKKQLRTAVDERQSWEDGSAARTATDGSAEEATTIAAPTIFITPENDERKSQLFKDKHLRLLLITLGLQRLGTPEDTEASWIVPSELSAQQLKDTLEQIQKAEFEPPTFDDGKNAQDLVRNKSAGATRRGATTFSNSESSSAGSGDEDEAAFPPNPREKHTADPAQKKKKRLTRRNRTELTEEQVKDRADERRKREKERISKVKSQLYITASDDESDEERDAEFFRREEETRNKMSGIIRNQLRKEAADGASGGGGRKRKAGKGEDGGAKKMKKATKLFNDDEEESAQASDRGRPPISFRTEMGMDVDSDQDSSADSTTADNEQSPPAPDEEETPSTSPTVLDQDLPLAEVAANTVNAWKSSPAVEALPIEDEDEDDAPVRKPAAAQRRNVRAGFIIDDDSDEE</sequence>
<name>A0ACC3MGE9_9PEZI</name>
<dbReference type="Proteomes" id="UP001281147">
    <property type="component" value="Unassembled WGS sequence"/>
</dbReference>